<evidence type="ECO:0000313" key="4">
    <source>
        <dbReference type="Proteomes" id="UP000199206"/>
    </source>
</evidence>
<gene>
    <name evidence="3" type="ORF">SAMN05192583_2039</name>
</gene>
<sequence length="768" mass="83711">MESIRSNLMAVRRTFAASTRARILFWSTLIALFCGVFELGAPLERSLHTIRDAIRAHPSDGRTVVVEINNRTLREVPGWGVRRSLDARTVDALFALGARKVLFDKVYADPSPAGDDAVFAAALARHRGRVFLATRFDVSGSSREVEVLQPIALLTSAASLGSVVTWRDWLGFTSGVPFSTRVGDKLYPSFSSILSGVYSRRTDLFTPDYAIQYKTVPTVNLADLLGGRVPAGSIAGKDVTIARTSDSFTDTHSLPGQGLAPGIFVLILGAETLRDAVPVNIGWLPALLITFAACLIILHSRRRQVRYATMAAVPLLLMFGPVLLDGRQIGSQVCPALLLWGLVSVRARILNRAATNGLTGLPTFDSILRDGSTCAVTLVGMKIGNYADLRATLNDVEERVLLAEVIRRLRVSGELSDLMQRDEIFVWKSPLCVGTALFDHVEGLHALLSSPVSVGERLVDLTVGFGIEDGRDRPMTQRVGSLQVSAGEAVAASVKWRLHDPRLLEDAEFRQSLLSRLDLALVNGEIWVAYQPKLDLRRNRLTGAEALVRWTHPDRGMIPPDRFIPAAEQANRIAGLTFFVLGTAIRDARRLDGLDSDFTIAVNLSVRMLVHPNLPEEIGALLASNGLPPERLTLEITESSEIDPDGPHLAVLRQLRSMGIHVSIDDYGTKFSTLDYVRMLPASEIKIDQRFIGSVHRDRSASIMARSTVELAHSLGMQVVAEGVEEAGTLAALSDMGCDVAQGYLIAKPMPFAALERFVAATKLRRAG</sequence>
<dbReference type="InterPro" id="IPR007890">
    <property type="entry name" value="CHASE2"/>
</dbReference>
<protein>
    <submittedName>
        <fullName evidence="3">Diguanylate phosphodiesterase</fullName>
    </submittedName>
</protein>
<dbReference type="OrthoDB" id="7462471at2"/>
<dbReference type="InterPro" id="IPR035919">
    <property type="entry name" value="EAL_sf"/>
</dbReference>
<dbReference type="PROSITE" id="PS50883">
    <property type="entry name" value="EAL"/>
    <property type="match status" value="1"/>
</dbReference>
<dbReference type="Pfam" id="PF05226">
    <property type="entry name" value="CHASE2"/>
    <property type="match status" value="1"/>
</dbReference>
<evidence type="ECO:0000313" key="3">
    <source>
        <dbReference type="EMBL" id="SEN10163.1"/>
    </source>
</evidence>
<dbReference type="AlphaFoldDB" id="A0A1H8DSG5"/>
<dbReference type="Pfam" id="PF00563">
    <property type="entry name" value="EAL"/>
    <property type="match status" value="1"/>
</dbReference>
<dbReference type="PANTHER" id="PTHR33121:SF79">
    <property type="entry name" value="CYCLIC DI-GMP PHOSPHODIESTERASE PDED-RELATED"/>
    <property type="match status" value="1"/>
</dbReference>
<dbReference type="SUPFAM" id="SSF141868">
    <property type="entry name" value="EAL domain-like"/>
    <property type="match status" value="1"/>
</dbReference>
<keyword evidence="1" id="KW-1133">Transmembrane helix</keyword>
<proteinExistence type="predicted"/>
<name>A0A1H8DSG5_9SPHN</name>
<keyword evidence="1" id="KW-0472">Membrane</keyword>
<keyword evidence="4" id="KW-1185">Reference proteome</keyword>
<dbReference type="InterPro" id="IPR001633">
    <property type="entry name" value="EAL_dom"/>
</dbReference>
<evidence type="ECO:0000256" key="1">
    <source>
        <dbReference type="SAM" id="Phobius"/>
    </source>
</evidence>
<feature type="transmembrane region" description="Helical" evidence="1">
    <location>
        <begin position="305"/>
        <end position="324"/>
    </location>
</feature>
<keyword evidence="1" id="KW-0812">Transmembrane</keyword>
<dbReference type="PANTHER" id="PTHR33121">
    <property type="entry name" value="CYCLIC DI-GMP PHOSPHODIESTERASE PDEF"/>
    <property type="match status" value="1"/>
</dbReference>
<reference evidence="4" key="1">
    <citation type="submission" date="2016-10" db="EMBL/GenBank/DDBJ databases">
        <authorList>
            <person name="Varghese N."/>
            <person name="Submissions S."/>
        </authorList>
    </citation>
    <scope>NUCLEOTIDE SEQUENCE [LARGE SCALE GENOMIC DNA]</scope>
    <source>
        <strain evidence="4">S6-262</strain>
    </source>
</reference>
<dbReference type="GO" id="GO:0071111">
    <property type="term" value="F:cyclic-guanylate-specific phosphodiesterase activity"/>
    <property type="evidence" value="ECO:0007669"/>
    <property type="project" value="InterPro"/>
</dbReference>
<organism evidence="3 4">
    <name type="scientific">Sphingomonas gellani</name>
    <dbReference type="NCBI Taxonomy" id="1166340"/>
    <lineage>
        <taxon>Bacteria</taxon>
        <taxon>Pseudomonadati</taxon>
        <taxon>Pseudomonadota</taxon>
        <taxon>Alphaproteobacteria</taxon>
        <taxon>Sphingomonadales</taxon>
        <taxon>Sphingomonadaceae</taxon>
        <taxon>Sphingomonas</taxon>
    </lineage>
</organism>
<dbReference type="EMBL" id="FOCF01000004">
    <property type="protein sequence ID" value="SEN10163.1"/>
    <property type="molecule type" value="Genomic_DNA"/>
</dbReference>
<dbReference type="InterPro" id="IPR050706">
    <property type="entry name" value="Cyclic-di-GMP_PDE-like"/>
</dbReference>
<evidence type="ECO:0000259" key="2">
    <source>
        <dbReference type="PROSITE" id="PS50883"/>
    </source>
</evidence>
<feature type="domain" description="EAL" evidence="2">
    <location>
        <begin position="510"/>
        <end position="763"/>
    </location>
</feature>
<dbReference type="RefSeq" id="WP_093665571.1">
    <property type="nucleotide sequence ID" value="NZ_FOCF01000004.1"/>
</dbReference>
<dbReference type="SMART" id="SM00052">
    <property type="entry name" value="EAL"/>
    <property type="match status" value="1"/>
</dbReference>
<feature type="transmembrane region" description="Helical" evidence="1">
    <location>
        <begin position="21"/>
        <end position="41"/>
    </location>
</feature>
<dbReference type="STRING" id="1166340.SAMN05192583_2039"/>
<dbReference type="CDD" id="cd01948">
    <property type="entry name" value="EAL"/>
    <property type="match status" value="1"/>
</dbReference>
<accession>A0A1H8DSG5</accession>
<dbReference type="Proteomes" id="UP000199206">
    <property type="component" value="Unassembled WGS sequence"/>
</dbReference>
<dbReference type="SMART" id="SM01080">
    <property type="entry name" value="CHASE2"/>
    <property type="match status" value="1"/>
</dbReference>
<dbReference type="Gene3D" id="3.20.20.450">
    <property type="entry name" value="EAL domain"/>
    <property type="match status" value="1"/>
</dbReference>
<feature type="transmembrane region" description="Helical" evidence="1">
    <location>
        <begin position="281"/>
        <end position="298"/>
    </location>
</feature>